<sequence>MTQVKLSYSSDWAYIYDILLCSKALLHSKASKKLKDVMRSISTKLNHRYLLLPELEPEVMKVDPEIVKKIPTFELLKNLFDDIPYKMLGVNCISMTLFTVYYMTAQVEELMTQVESIDSAVQFSIPTLSSNTKYTSNIYDFFTNYEFLTNQIDPGPWTSLI</sequence>
<comment type="caution">
    <text evidence="1">The sequence shown here is derived from an EMBL/GenBank/DDBJ whole genome shotgun (WGS) entry which is preliminary data.</text>
</comment>
<gene>
    <name evidence="1" type="ORF">C2G38_2165803</name>
</gene>
<reference evidence="1 2" key="1">
    <citation type="submission" date="2018-06" db="EMBL/GenBank/DDBJ databases">
        <title>Comparative genomics reveals the genomic features of Rhizophagus irregularis, R. cerebriforme, R. diaphanum and Gigaspora rosea, and their symbiotic lifestyle signature.</title>
        <authorList>
            <person name="Morin E."/>
            <person name="San Clemente H."/>
            <person name="Chen E.C.H."/>
            <person name="De La Providencia I."/>
            <person name="Hainaut M."/>
            <person name="Kuo A."/>
            <person name="Kohler A."/>
            <person name="Murat C."/>
            <person name="Tang N."/>
            <person name="Roy S."/>
            <person name="Loubradou J."/>
            <person name="Henrissat B."/>
            <person name="Grigoriev I.V."/>
            <person name="Corradi N."/>
            <person name="Roux C."/>
            <person name="Martin F.M."/>
        </authorList>
    </citation>
    <scope>NUCLEOTIDE SEQUENCE [LARGE SCALE GENOMIC DNA]</scope>
    <source>
        <strain evidence="1 2">DAOM 194757</strain>
    </source>
</reference>
<name>A0A397VSE0_9GLOM</name>
<keyword evidence="2" id="KW-1185">Reference proteome</keyword>
<protein>
    <submittedName>
        <fullName evidence="1">Uncharacterized protein</fullName>
    </submittedName>
</protein>
<dbReference type="AlphaFoldDB" id="A0A397VSE0"/>
<dbReference type="EMBL" id="QKWP01000173">
    <property type="protein sequence ID" value="RIB25475.1"/>
    <property type="molecule type" value="Genomic_DNA"/>
</dbReference>
<evidence type="ECO:0000313" key="2">
    <source>
        <dbReference type="Proteomes" id="UP000266673"/>
    </source>
</evidence>
<organism evidence="1 2">
    <name type="scientific">Gigaspora rosea</name>
    <dbReference type="NCBI Taxonomy" id="44941"/>
    <lineage>
        <taxon>Eukaryota</taxon>
        <taxon>Fungi</taxon>
        <taxon>Fungi incertae sedis</taxon>
        <taxon>Mucoromycota</taxon>
        <taxon>Glomeromycotina</taxon>
        <taxon>Glomeromycetes</taxon>
        <taxon>Diversisporales</taxon>
        <taxon>Gigasporaceae</taxon>
        <taxon>Gigaspora</taxon>
    </lineage>
</organism>
<proteinExistence type="predicted"/>
<dbReference type="Proteomes" id="UP000266673">
    <property type="component" value="Unassembled WGS sequence"/>
</dbReference>
<evidence type="ECO:0000313" key="1">
    <source>
        <dbReference type="EMBL" id="RIB25475.1"/>
    </source>
</evidence>
<accession>A0A397VSE0</accession>